<dbReference type="Gene3D" id="3.10.100.10">
    <property type="entry name" value="Mannose-Binding Protein A, subunit A"/>
    <property type="match status" value="2"/>
</dbReference>
<dbReference type="Proteomes" id="UP001652740">
    <property type="component" value="Unplaced"/>
</dbReference>
<evidence type="ECO:0000256" key="1">
    <source>
        <dbReference type="SAM" id="SignalP"/>
    </source>
</evidence>
<dbReference type="RefSeq" id="XP_052759365.1">
    <property type="nucleotide sequence ID" value="XM_052903405.1"/>
</dbReference>
<dbReference type="PANTHER" id="PTHR22801:SF63">
    <property type="entry name" value="C-TYPE LECTIN DOMAIN-CONTAINING PROTEIN"/>
    <property type="match status" value="1"/>
</dbReference>
<feature type="chain" id="PRO_5047516178" evidence="1">
    <location>
        <begin position="21"/>
        <end position="316"/>
    </location>
</feature>
<dbReference type="GeneID" id="113510266"/>
<feature type="signal peptide" evidence="1">
    <location>
        <begin position="1"/>
        <end position="20"/>
    </location>
</feature>
<dbReference type="InterPro" id="IPR016187">
    <property type="entry name" value="CTDL_fold"/>
</dbReference>
<keyword evidence="1" id="KW-0732">Signal</keyword>
<proteinExistence type="predicted"/>
<dbReference type="PROSITE" id="PS50041">
    <property type="entry name" value="C_TYPE_LECTIN_2"/>
    <property type="match status" value="2"/>
</dbReference>
<evidence type="ECO:0000313" key="4">
    <source>
        <dbReference type="RefSeq" id="XP_052759365.1"/>
    </source>
</evidence>
<dbReference type="SUPFAM" id="SSF56436">
    <property type="entry name" value="C-type lectin-like"/>
    <property type="match status" value="2"/>
</dbReference>
<dbReference type="InterPro" id="IPR016186">
    <property type="entry name" value="C-type_lectin-like/link_sf"/>
</dbReference>
<feature type="domain" description="C-type lectin" evidence="2">
    <location>
        <begin position="47"/>
        <end position="153"/>
    </location>
</feature>
<evidence type="ECO:0000313" key="3">
    <source>
        <dbReference type="Proteomes" id="UP001652740"/>
    </source>
</evidence>
<dbReference type="SMART" id="SM00034">
    <property type="entry name" value="CLECT"/>
    <property type="match status" value="2"/>
</dbReference>
<sequence>MILFTRILSILSLLLYFTNAESRKFRFDYTYREDIDGWIKLHRTPVTWNEARLRCHAEGAVLASPFTEAFRRMMMTLATLNNNTQFGTFTGVHATLHKGVYTSIEGVPLSRMPIRWAMDEPDNYENNEDCLLFMPDGTMADVNCNKTFPFMCYKKKTANLVTTACGFSDANYYLEPQTGSCYKFHHICQTWHRAYMTCESEGGHLAIINSKTEAQVLKELYAKNLIISPPCDNKDMAMLGFLDWNREKYWTTIHSETLEDAGYASWSLFQPDYVTLTPRPQSCGAMFRSGLLGNVQCEVALYPFICEKTPDSLEEK</sequence>
<dbReference type="Pfam" id="PF00059">
    <property type="entry name" value="Lectin_C"/>
    <property type="match status" value="2"/>
</dbReference>
<dbReference type="CDD" id="cd00037">
    <property type="entry name" value="CLECT"/>
    <property type="match status" value="2"/>
</dbReference>
<protein>
    <submittedName>
        <fullName evidence="4">Macrophage mannose receptor 1-like</fullName>
    </submittedName>
</protein>
<keyword evidence="3" id="KW-1185">Reference proteome</keyword>
<organism evidence="3 4">
    <name type="scientific">Galleria mellonella</name>
    <name type="common">Greater wax moth</name>
    <dbReference type="NCBI Taxonomy" id="7137"/>
    <lineage>
        <taxon>Eukaryota</taxon>
        <taxon>Metazoa</taxon>
        <taxon>Ecdysozoa</taxon>
        <taxon>Arthropoda</taxon>
        <taxon>Hexapoda</taxon>
        <taxon>Insecta</taxon>
        <taxon>Pterygota</taxon>
        <taxon>Neoptera</taxon>
        <taxon>Endopterygota</taxon>
        <taxon>Lepidoptera</taxon>
        <taxon>Glossata</taxon>
        <taxon>Ditrysia</taxon>
        <taxon>Pyraloidea</taxon>
        <taxon>Pyralidae</taxon>
        <taxon>Galleriinae</taxon>
        <taxon>Galleria</taxon>
    </lineage>
</organism>
<reference evidence="4" key="1">
    <citation type="submission" date="2025-08" db="UniProtKB">
        <authorList>
            <consortium name="RefSeq"/>
        </authorList>
    </citation>
    <scope>IDENTIFICATION</scope>
    <source>
        <tissue evidence="4">Whole larvae</tissue>
    </source>
</reference>
<dbReference type="InterPro" id="IPR050801">
    <property type="entry name" value="Ca-Dep_Lectins_ImmuneDev"/>
</dbReference>
<dbReference type="PANTHER" id="PTHR22801">
    <property type="entry name" value="LITHOSTATHINE"/>
    <property type="match status" value="1"/>
</dbReference>
<evidence type="ECO:0000259" key="2">
    <source>
        <dbReference type="PROSITE" id="PS50041"/>
    </source>
</evidence>
<feature type="domain" description="C-type lectin" evidence="2">
    <location>
        <begin position="177"/>
        <end position="298"/>
    </location>
</feature>
<gene>
    <name evidence="4" type="primary">LOC113510266</name>
</gene>
<name>A0ABM3N700_GALME</name>
<dbReference type="InterPro" id="IPR001304">
    <property type="entry name" value="C-type_lectin-like"/>
</dbReference>
<accession>A0ABM3N700</accession>